<name>A0A1S9RBG6_PENBI</name>
<keyword evidence="5 6" id="KW-0472">Membrane</keyword>
<dbReference type="PANTHER" id="PTHR11266">
    <property type="entry name" value="PEROXISOMAL MEMBRANE PROTEIN 2, PXMP2 MPV17"/>
    <property type="match status" value="1"/>
</dbReference>
<feature type="region of interest" description="Disordered" evidence="7">
    <location>
        <begin position="101"/>
        <end position="132"/>
    </location>
</feature>
<accession>A0A1S9RBG6</accession>
<feature type="transmembrane region" description="Helical" evidence="6">
    <location>
        <begin position="39"/>
        <end position="59"/>
    </location>
</feature>
<evidence type="ECO:0000256" key="6">
    <source>
        <dbReference type="RuleBase" id="RU363053"/>
    </source>
</evidence>
<dbReference type="GO" id="GO:0005778">
    <property type="term" value="C:peroxisomal membrane"/>
    <property type="evidence" value="ECO:0007669"/>
    <property type="project" value="TreeGrafter"/>
</dbReference>
<evidence type="ECO:0000256" key="4">
    <source>
        <dbReference type="ARBA" id="ARBA00022989"/>
    </source>
</evidence>
<protein>
    <submittedName>
        <fullName evidence="8">Putative peroxisomal membrane protein 2, pxmp2</fullName>
    </submittedName>
</protein>
<dbReference type="Pfam" id="PF04117">
    <property type="entry name" value="Mpv17_PMP22"/>
    <property type="match status" value="1"/>
</dbReference>
<comment type="caution">
    <text evidence="8">The sequence shown here is derived from an EMBL/GenBank/DDBJ whole genome shotgun (WGS) entry which is preliminary data.</text>
</comment>
<evidence type="ECO:0000313" key="9">
    <source>
        <dbReference type="Proteomes" id="UP000190744"/>
    </source>
</evidence>
<dbReference type="InterPro" id="IPR007248">
    <property type="entry name" value="Mpv17_PMP22"/>
</dbReference>
<dbReference type="Proteomes" id="UP000190744">
    <property type="component" value="Unassembled WGS sequence"/>
</dbReference>
<feature type="transmembrane region" description="Helical" evidence="6">
    <location>
        <begin position="213"/>
        <end position="232"/>
    </location>
</feature>
<proteinExistence type="inferred from homology"/>
<reference evidence="9" key="1">
    <citation type="submission" date="2015-09" db="EMBL/GenBank/DDBJ databases">
        <authorList>
            <person name="Fill T.P."/>
            <person name="Baretta J.F."/>
            <person name="de Almeida L.G."/>
            <person name="Rocha M."/>
            <person name="de Souza D.H."/>
            <person name="Malavazi I."/>
            <person name="Cerdeira L.T."/>
            <person name="Hong H."/>
            <person name="Samborskyy M."/>
            <person name="de Vasconcelos A.T."/>
            <person name="Leadlay P."/>
            <person name="Rodrigues-Filho E."/>
        </authorList>
    </citation>
    <scope>NUCLEOTIDE SEQUENCE [LARGE SCALE GENOMIC DNA]</scope>
    <source>
        <strain evidence="9">LaBioMMi 136</strain>
    </source>
</reference>
<gene>
    <name evidence="8" type="ORF">PEBR_36987</name>
</gene>
<dbReference type="AlphaFoldDB" id="A0A1S9RBG6"/>
<keyword evidence="3 6" id="KW-0812">Transmembrane</keyword>
<comment type="subcellular location">
    <subcellularLocation>
        <location evidence="1">Membrane</location>
        <topology evidence="1">Multi-pass membrane protein</topology>
    </subcellularLocation>
</comment>
<keyword evidence="4 6" id="KW-1133">Transmembrane helix</keyword>
<evidence type="ECO:0000256" key="2">
    <source>
        <dbReference type="ARBA" id="ARBA00006824"/>
    </source>
</evidence>
<feature type="compositionally biased region" description="Basic and acidic residues" evidence="7">
    <location>
        <begin position="117"/>
        <end position="128"/>
    </location>
</feature>
<evidence type="ECO:0000313" key="8">
    <source>
        <dbReference type="EMBL" id="OOQ82869.1"/>
    </source>
</evidence>
<evidence type="ECO:0000256" key="3">
    <source>
        <dbReference type="ARBA" id="ARBA00022692"/>
    </source>
</evidence>
<organism evidence="8 9">
    <name type="scientific">Penicillium brasilianum</name>
    <dbReference type="NCBI Taxonomy" id="104259"/>
    <lineage>
        <taxon>Eukaryota</taxon>
        <taxon>Fungi</taxon>
        <taxon>Dikarya</taxon>
        <taxon>Ascomycota</taxon>
        <taxon>Pezizomycotina</taxon>
        <taxon>Eurotiomycetes</taxon>
        <taxon>Eurotiomycetidae</taxon>
        <taxon>Eurotiales</taxon>
        <taxon>Aspergillaceae</taxon>
        <taxon>Penicillium</taxon>
    </lineage>
</organism>
<dbReference type="PANTHER" id="PTHR11266:SF80">
    <property type="entry name" value="PEROXISOMAL MEMBRANE PROTEIN 2"/>
    <property type="match status" value="1"/>
</dbReference>
<evidence type="ECO:0000256" key="7">
    <source>
        <dbReference type="SAM" id="MobiDB-lite"/>
    </source>
</evidence>
<comment type="similarity">
    <text evidence="2 6">Belongs to the peroxisomal membrane protein PXMP2/4 family.</text>
</comment>
<evidence type="ECO:0000256" key="5">
    <source>
        <dbReference type="ARBA" id="ARBA00023136"/>
    </source>
</evidence>
<dbReference type="EMBL" id="LJBN01000208">
    <property type="protein sequence ID" value="OOQ82869.1"/>
    <property type="molecule type" value="Genomic_DNA"/>
</dbReference>
<feature type="transmembrane region" description="Helical" evidence="6">
    <location>
        <begin position="147"/>
        <end position="169"/>
    </location>
</feature>
<evidence type="ECO:0000256" key="1">
    <source>
        <dbReference type="ARBA" id="ARBA00004141"/>
    </source>
</evidence>
<sequence length="233" mass="26288">MPSALIVTFAQSTVLNAISNLLAQLIDQRKNTTPFTLNTLALLQFVTYGILIVPINFYWQRALEARYPGFPSRAEIGNLLRSWRSLFSFSALRAFFSSAISSEGSPRMSDDGTALPLHREKEKEKETTGRWAPRAQRSGLHSFVMKFLFDQTVAGAMNIVLFVVLINFLKGENLSKVWELVLVDFRPIMIARLKYRPVVSTLMYTVIPVDRRVVFGSACGVIWGIYLSLYAVV</sequence>